<accession>A0AAV9CQF5</accession>
<organism evidence="2 3">
    <name type="scientific">Acorus calamus</name>
    <name type="common">Sweet flag</name>
    <dbReference type="NCBI Taxonomy" id="4465"/>
    <lineage>
        <taxon>Eukaryota</taxon>
        <taxon>Viridiplantae</taxon>
        <taxon>Streptophyta</taxon>
        <taxon>Embryophyta</taxon>
        <taxon>Tracheophyta</taxon>
        <taxon>Spermatophyta</taxon>
        <taxon>Magnoliopsida</taxon>
        <taxon>Liliopsida</taxon>
        <taxon>Acoraceae</taxon>
        <taxon>Acorus</taxon>
    </lineage>
</organism>
<evidence type="ECO:0000313" key="2">
    <source>
        <dbReference type="EMBL" id="KAK1290463.1"/>
    </source>
</evidence>
<sequence length="90" mass="9768">MKEWPSGGRNECADDGVSGVASAVRVEKRLGLGVQEEKEEGRSQDRSGTEEEEMPSSPPQRRSWMLVLTTMAVARRFKVACIGEGAEGGE</sequence>
<evidence type="ECO:0000256" key="1">
    <source>
        <dbReference type="SAM" id="MobiDB-lite"/>
    </source>
</evidence>
<evidence type="ECO:0000313" key="3">
    <source>
        <dbReference type="Proteomes" id="UP001180020"/>
    </source>
</evidence>
<proteinExistence type="predicted"/>
<reference evidence="2" key="2">
    <citation type="submission" date="2023-06" db="EMBL/GenBank/DDBJ databases">
        <authorList>
            <person name="Ma L."/>
            <person name="Liu K.-W."/>
            <person name="Li Z."/>
            <person name="Hsiao Y.-Y."/>
            <person name="Qi Y."/>
            <person name="Fu T."/>
            <person name="Tang G."/>
            <person name="Zhang D."/>
            <person name="Sun W.-H."/>
            <person name="Liu D.-K."/>
            <person name="Li Y."/>
            <person name="Chen G.-Z."/>
            <person name="Liu X.-D."/>
            <person name="Liao X.-Y."/>
            <person name="Jiang Y.-T."/>
            <person name="Yu X."/>
            <person name="Hao Y."/>
            <person name="Huang J."/>
            <person name="Zhao X.-W."/>
            <person name="Ke S."/>
            <person name="Chen Y.-Y."/>
            <person name="Wu W.-L."/>
            <person name="Hsu J.-L."/>
            <person name="Lin Y.-F."/>
            <person name="Huang M.-D."/>
            <person name="Li C.-Y."/>
            <person name="Huang L."/>
            <person name="Wang Z.-W."/>
            <person name="Zhao X."/>
            <person name="Zhong W.-Y."/>
            <person name="Peng D.-H."/>
            <person name="Ahmad S."/>
            <person name="Lan S."/>
            <person name="Zhang J.-S."/>
            <person name="Tsai W.-C."/>
            <person name="Van De Peer Y."/>
            <person name="Liu Z.-J."/>
        </authorList>
    </citation>
    <scope>NUCLEOTIDE SEQUENCE</scope>
    <source>
        <strain evidence="2">CP</strain>
        <tissue evidence="2">Leaves</tissue>
    </source>
</reference>
<dbReference type="AlphaFoldDB" id="A0AAV9CQF5"/>
<feature type="compositionally biased region" description="Basic and acidic residues" evidence="1">
    <location>
        <begin position="28"/>
        <end position="49"/>
    </location>
</feature>
<dbReference type="Proteomes" id="UP001180020">
    <property type="component" value="Unassembled WGS sequence"/>
</dbReference>
<dbReference type="EMBL" id="JAUJYO010000018">
    <property type="protein sequence ID" value="KAK1290463.1"/>
    <property type="molecule type" value="Genomic_DNA"/>
</dbReference>
<protein>
    <submittedName>
        <fullName evidence="2">Uncharacterized protein</fullName>
    </submittedName>
</protein>
<keyword evidence="3" id="KW-1185">Reference proteome</keyword>
<name>A0AAV9CQF5_ACOCL</name>
<reference evidence="2" key="1">
    <citation type="journal article" date="2023" name="Nat. Commun.">
        <title>Diploid and tetraploid genomes of Acorus and the evolution of monocots.</title>
        <authorList>
            <person name="Ma L."/>
            <person name="Liu K.W."/>
            <person name="Li Z."/>
            <person name="Hsiao Y.Y."/>
            <person name="Qi Y."/>
            <person name="Fu T."/>
            <person name="Tang G.D."/>
            <person name="Zhang D."/>
            <person name="Sun W.H."/>
            <person name="Liu D.K."/>
            <person name="Li Y."/>
            <person name="Chen G.Z."/>
            <person name="Liu X.D."/>
            <person name="Liao X.Y."/>
            <person name="Jiang Y.T."/>
            <person name="Yu X."/>
            <person name="Hao Y."/>
            <person name="Huang J."/>
            <person name="Zhao X.W."/>
            <person name="Ke S."/>
            <person name="Chen Y.Y."/>
            <person name="Wu W.L."/>
            <person name="Hsu J.L."/>
            <person name="Lin Y.F."/>
            <person name="Huang M.D."/>
            <person name="Li C.Y."/>
            <person name="Huang L."/>
            <person name="Wang Z.W."/>
            <person name="Zhao X."/>
            <person name="Zhong W.Y."/>
            <person name="Peng D.H."/>
            <person name="Ahmad S."/>
            <person name="Lan S."/>
            <person name="Zhang J.S."/>
            <person name="Tsai W.C."/>
            <person name="Van de Peer Y."/>
            <person name="Liu Z.J."/>
        </authorList>
    </citation>
    <scope>NUCLEOTIDE SEQUENCE</scope>
    <source>
        <strain evidence="2">CP</strain>
    </source>
</reference>
<feature type="region of interest" description="Disordered" evidence="1">
    <location>
        <begin position="28"/>
        <end position="63"/>
    </location>
</feature>
<gene>
    <name evidence="2" type="ORF">QJS10_CPB18g00796</name>
</gene>
<comment type="caution">
    <text evidence="2">The sequence shown here is derived from an EMBL/GenBank/DDBJ whole genome shotgun (WGS) entry which is preliminary data.</text>
</comment>